<proteinExistence type="predicted"/>
<evidence type="ECO:0000313" key="3">
    <source>
        <dbReference type="Proteomes" id="UP001457282"/>
    </source>
</evidence>
<dbReference type="AlphaFoldDB" id="A0AAW1X6P0"/>
<feature type="chain" id="PRO_5043665632" evidence="1">
    <location>
        <begin position="22"/>
        <end position="167"/>
    </location>
</feature>
<dbReference type="Proteomes" id="UP001457282">
    <property type="component" value="Unassembled WGS sequence"/>
</dbReference>
<dbReference type="EMBL" id="JBEDUW010000004">
    <property type="protein sequence ID" value="KAK9931290.1"/>
    <property type="molecule type" value="Genomic_DNA"/>
</dbReference>
<keyword evidence="3" id="KW-1185">Reference proteome</keyword>
<protein>
    <submittedName>
        <fullName evidence="2">Uncharacterized protein</fullName>
    </submittedName>
</protein>
<organism evidence="2 3">
    <name type="scientific">Rubus argutus</name>
    <name type="common">Southern blackberry</name>
    <dbReference type="NCBI Taxonomy" id="59490"/>
    <lineage>
        <taxon>Eukaryota</taxon>
        <taxon>Viridiplantae</taxon>
        <taxon>Streptophyta</taxon>
        <taxon>Embryophyta</taxon>
        <taxon>Tracheophyta</taxon>
        <taxon>Spermatophyta</taxon>
        <taxon>Magnoliopsida</taxon>
        <taxon>eudicotyledons</taxon>
        <taxon>Gunneridae</taxon>
        <taxon>Pentapetalae</taxon>
        <taxon>rosids</taxon>
        <taxon>fabids</taxon>
        <taxon>Rosales</taxon>
        <taxon>Rosaceae</taxon>
        <taxon>Rosoideae</taxon>
        <taxon>Rosoideae incertae sedis</taxon>
        <taxon>Rubus</taxon>
    </lineage>
</organism>
<feature type="signal peptide" evidence="1">
    <location>
        <begin position="1"/>
        <end position="21"/>
    </location>
</feature>
<keyword evidence="1" id="KW-0732">Signal</keyword>
<reference evidence="2 3" key="1">
    <citation type="journal article" date="2023" name="G3 (Bethesda)">
        <title>A chromosome-length genome assembly and annotation of blackberry (Rubus argutus, cv. 'Hillquist').</title>
        <authorList>
            <person name="Bruna T."/>
            <person name="Aryal R."/>
            <person name="Dudchenko O."/>
            <person name="Sargent D.J."/>
            <person name="Mead D."/>
            <person name="Buti M."/>
            <person name="Cavallini A."/>
            <person name="Hytonen T."/>
            <person name="Andres J."/>
            <person name="Pham M."/>
            <person name="Weisz D."/>
            <person name="Mascagni F."/>
            <person name="Usai G."/>
            <person name="Natali L."/>
            <person name="Bassil N."/>
            <person name="Fernandez G.E."/>
            <person name="Lomsadze A."/>
            <person name="Armour M."/>
            <person name="Olukolu B."/>
            <person name="Poorten T."/>
            <person name="Britton C."/>
            <person name="Davik J."/>
            <person name="Ashrafi H."/>
            <person name="Aiden E.L."/>
            <person name="Borodovsky M."/>
            <person name="Worthington M."/>
        </authorList>
    </citation>
    <scope>NUCLEOTIDE SEQUENCE [LARGE SCALE GENOMIC DNA]</scope>
    <source>
        <strain evidence="2">PI 553951</strain>
    </source>
</reference>
<evidence type="ECO:0000256" key="1">
    <source>
        <dbReference type="SAM" id="SignalP"/>
    </source>
</evidence>
<comment type="caution">
    <text evidence="2">The sequence shown here is derived from an EMBL/GenBank/DDBJ whole genome shotgun (WGS) entry which is preliminary data.</text>
</comment>
<name>A0AAW1X6P0_RUBAR</name>
<accession>A0AAW1X6P0</accession>
<gene>
    <name evidence="2" type="ORF">M0R45_018569</name>
</gene>
<evidence type="ECO:0000313" key="2">
    <source>
        <dbReference type="EMBL" id="KAK9931290.1"/>
    </source>
</evidence>
<sequence length="167" mass="18893">MNKYRSRIWGVTLFFSGPGWAWSQWADGPPWATQTHGLNGDPFVHLCGLYFTCVSCFDGAAADCSTTYDLCAACYRKGNFRHQYDYPHHTYFLDNHVLLRSKRLLPPNTSPALSMAIYTPQPPQSPPVIFNNYYIQALPERNQWFHAFHLVEAALSAANLAANCAIM</sequence>